<dbReference type="GO" id="GO:0006813">
    <property type="term" value="P:potassium ion transport"/>
    <property type="evidence" value="ECO:0007669"/>
    <property type="project" value="InterPro"/>
</dbReference>
<evidence type="ECO:0000259" key="1">
    <source>
        <dbReference type="Pfam" id="PF02254"/>
    </source>
</evidence>
<sequence>VAGLRTRGEAAIHGDATRADVLERAGIAGARLLVVTAPEPFRARRVVEVAREASPHVALAVRTHSAAEQAFFEAYLGGRGGRGRAVYAEREAALSLAHYALLTLGNSDDEADGVVASLRADATAPTEMFRAVPTREYQAVARESAAAGGPAVGDRPR</sequence>
<dbReference type="Gene3D" id="3.40.50.720">
    <property type="entry name" value="NAD(P)-binding Rossmann-like Domain"/>
    <property type="match status" value="1"/>
</dbReference>
<proteinExistence type="predicted"/>
<protein>
    <recommendedName>
        <fullName evidence="1">RCK N-terminal domain-containing protein</fullName>
    </recommendedName>
</protein>
<evidence type="ECO:0000313" key="2">
    <source>
        <dbReference type="EMBL" id="CAA9312642.1"/>
    </source>
</evidence>
<accession>A0A6J4KR25</accession>
<gene>
    <name evidence="2" type="ORF">AVDCRST_MAG11-1599</name>
</gene>
<dbReference type="SUPFAM" id="SSF51735">
    <property type="entry name" value="NAD(P)-binding Rossmann-fold domains"/>
    <property type="match status" value="1"/>
</dbReference>
<dbReference type="AlphaFoldDB" id="A0A6J4KR25"/>
<dbReference type="InterPro" id="IPR003148">
    <property type="entry name" value="RCK_N"/>
</dbReference>
<organism evidence="2">
    <name type="scientific">uncultured Gemmatimonadaceae bacterium</name>
    <dbReference type="NCBI Taxonomy" id="246130"/>
    <lineage>
        <taxon>Bacteria</taxon>
        <taxon>Pseudomonadati</taxon>
        <taxon>Gemmatimonadota</taxon>
        <taxon>Gemmatimonadia</taxon>
        <taxon>Gemmatimonadales</taxon>
        <taxon>Gemmatimonadaceae</taxon>
        <taxon>environmental samples</taxon>
    </lineage>
</organism>
<dbReference type="Pfam" id="PF02254">
    <property type="entry name" value="TrkA_N"/>
    <property type="match status" value="1"/>
</dbReference>
<feature type="domain" description="RCK N-terminal" evidence="1">
    <location>
        <begin position="4"/>
        <end position="73"/>
    </location>
</feature>
<reference evidence="2" key="1">
    <citation type="submission" date="2020-02" db="EMBL/GenBank/DDBJ databases">
        <authorList>
            <person name="Meier V. D."/>
        </authorList>
    </citation>
    <scope>NUCLEOTIDE SEQUENCE</scope>
    <source>
        <strain evidence="2">AVDCRST_MAG11</strain>
    </source>
</reference>
<dbReference type="EMBL" id="CADCTU010000357">
    <property type="protein sequence ID" value="CAA9312642.1"/>
    <property type="molecule type" value="Genomic_DNA"/>
</dbReference>
<name>A0A6J4KR25_9BACT</name>
<dbReference type="InterPro" id="IPR036291">
    <property type="entry name" value="NAD(P)-bd_dom_sf"/>
</dbReference>
<feature type="non-terminal residue" evidence="2">
    <location>
        <position position="1"/>
    </location>
</feature>